<evidence type="ECO:0000259" key="3">
    <source>
        <dbReference type="PROSITE" id="PS01180"/>
    </source>
</evidence>
<name>A0A8T0E797_ARGBR</name>
<organism evidence="4 5">
    <name type="scientific">Argiope bruennichi</name>
    <name type="common">Wasp spider</name>
    <name type="synonym">Aranea bruennichi</name>
    <dbReference type="NCBI Taxonomy" id="94029"/>
    <lineage>
        <taxon>Eukaryota</taxon>
        <taxon>Metazoa</taxon>
        <taxon>Ecdysozoa</taxon>
        <taxon>Arthropoda</taxon>
        <taxon>Chelicerata</taxon>
        <taxon>Arachnida</taxon>
        <taxon>Araneae</taxon>
        <taxon>Araneomorphae</taxon>
        <taxon>Entelegynae</taxon>
        <taxon>Araneoidea</taxon>
        <taxon>Araneidae</taxon>
        <taxon>Argiope</taxon>
    </lineage>
</organism>
<dbReference type="Proteomes" id="UP000807504">
    <property type="component" value="Unassembled WGS sequence"/>
</dbReference>
<evidence type="ECO:0000256" key="1">
    <source>
        <dbReference type="ARBA" id="ARBA00023157"/>
    </source>
</evidence>
<dbReference type="Pfam" id="PF00431">
    <property type="entry name" value="CUB"/>
    <property type="match status" value="1"/>
</dbReference>
<dbReference type="InterPro" id="IPR053207">
    <property type="entry name" value="Non-NMDA_GluR_Accessory"/>
</dbReference>
<keyword evidence="5" id="KW-1185">Reference proteome</keyword>
<dbReference type="GO" id="GO:0005886">
    <property type="term" value="C:plasma membrane"/>
    <property type="evidence" value="ECO:0007669"/>
    <property type="project" value="TreeGrafter"/>
</dbReference>
<dbReference type="InterPro" id="IPR035914">
    <property type="entry name" value="Sperma_CUB_dom_sf"/>
</dbReference>
<dbReference type="Gene3D" id="2.60.120.290">
    <property type="entry name" value="Spermadhesin, CUB domain"/>
    <property type="match status" value="1"/>
</dbReference>
<evidence type="ECO:0000256" key="2">
    <source>
        <dbReference type="PROSITE-ProRule" id="PRU00059"/>
    </source>
</evidence>
<sequence length="202" mass="22931">MKDRQRIDGCSGTMEPWLPMPVAIYRKTLALVFLLSQATAFVESTTAVATLQPLDEDGAKCDRTFVSSEGSKNGTFSAPFMINHQNYSRQCIYTFIATEDERVQITFTHFALRGAKPMCNHEYIDLYMEIEDPSVELIRTPFGGRICGRNIPVSRISMYETLVLAFYTDRTRVTPELFGGTYEFIDAGACLDEEVSYSTFWF</sequence>
<gene>
    <name evidence="4" type="ORF">HNY73_020576</name>
</gene>
<dbReference type="SUPFAM" id="SSF49854">
    <property type="entry name" value="Spermadhesin, CUB domain"/>
    <property type="match status" value="1"/>
</dbReference>
<evidence type="ECO:0000313" key="5">
    <source>
        <dbReference type="Proteomes" id="UP000807504"/>
    </source>
</evidence>
<proteinExistence type="predicted"/>
<dbReference type="PANTHER" id="PTHR47537">
    <property type="entry name" value="CUBILIN"/>
    <property type="match status" value="1"/>
</dbReference>
<reference evidence="4" key="1">
    <citation type="journal article" date="2020" name="bioRxiv">
        <title>Chromosome-level reference genome of the European wasp spider Argiope bruennichi: a resource for studies on range expansion and evolutionary adaptation.</title>
        <authorList>
            <person name="Sheffer M.M."/>
            <person name="Hoppe A."/>
            <person name="Krehenwinkel H."/>
            <person name="Uhl G."/>
            <person name="Kuss A.W."/>
            <person name="Jensen L."/>
            <person name="Jensen C."/>
            <person name="Gillespie R.G."/>
            <person name="Hoff K.J."/>
            <person name="Prost S."/>
        </authorList>
    </citation>
    <scope>NUCLEOTIDE SEQUENCE</scope>
</reference>
<evidence type="ECO:0000313" key="4">
    <source>
        <dbReference type="EMBL" id="KAF8767653.1"/>
    </source>
</evidence>
<keyword evidence="1" id="KW-1015">Disulfide bond</keyword>
<dbReference type="InterPro" id="IPR000859">
    <property type="entry name" value="CUB_dom"/>
</dbReference>
<dbReference type="PROSITE" id="PS01180">
    <property type="entry name" value="CUB"/>
    <property type="match status" value="1"/>
</dbReference>
<dbReference type="PANTHER" id="PTHR47537:SF2">
    <property type="entry name" value="CUBILIN"/>
    <property type="match status" value="1"/>
</dbReference>
<dbReference type="SMART" id="SM00042">
    <property type="entry name" value="CUB"/>
    <property type="match status" value="1"/>
</dbReference>
<reference evidence="4" key="2">
    <citation type="submission" date="2020-06" db="EMBL/GenBank/DDBJ databases">
        <authorList>
            <person name="Sheffer M."/>
        </authorList>
    </citation>
    <scope>NUCLEOTIDE SEQUENCE</scope>
</reference>
<comment type="caution">
    <text evidence="2">Lacks conserved residue(s) required for the propagation of feature annotation.</text>
</comment>
<dbReference type="AlphaFoldDB" id="A0A8T0E797"/>
<protein>
    <submittedName>
        <fullName evidence="4">Dorsal-ventral patterning protein tolloid like protein</fullName>
    </submittedName>
</protein>
<dbReference type="CDD" id="cd00041">
    <property type="entry name" value="CUB"/>
    <property type="match status" value="1"/>
</dbReference>
<feature type="domain" description="CUB" evidence="3">
    <location>
        <begin position="61"/>
        <end position="185"/>
    </location>
</feature>
<accession>A0A8T0E797</accession>
<comment type="caution">
    <text evidence="4">The sequence shown here is derived from an EMBL/GenBank/DDBJ whole genome shotgun (WGS) entry which is preliminary data.</text>
</comment>
<dbReference type="EMBL" id="JABXBU010002230">
    <property type="protein sequence ID" value="KAF8767653.1"/>
    <property type="molecule type" value="Genomic_DNA"/>
</dbReference>